<accession>A0AAD8GUQ0</accession>
<reference evidence="1" key="1">
    <citation type="submission" date="2023-02" db="EMBL/GenBank/DDBJ databases">
        <title>Genome of toxic invasive species Heracleum sosnowskyi carries increased number of genes despite the absence of recent whole-genome duplications.</title>
        <authorList>
            <person name="Schelkunov M."/>
            <person name="Shtratnikova V."/>
            <person name="Makarenko M."/>
            <person name="Klepikova A."/>
            <person name="Omelchenko D."/>
            <person name="Novikova G."/>
            <person name="Obukhova E."/>
            <person name="Bogdanov V."/>
            <person name="Penin A."/>
            <person name="Logacheva M."/>
        </authorList>
    </citation>
    <scope>NUCLEOTIDE SEQUENCE</scope>
    <source>
        <strain evidence="1">Hsosn_3</strain>
        <tissue evidence="1">Leaf</tissue>
    </source>
</reference>
<dbReference type="Proteomes" id="UP001237642">
    <property type="component" value="Unassembled WGS sequence"/>
</dbReference>
<evidence type="ECO:0000313" key="1">
    <source>
        <dbReference type="EMBL" id="KAK1354848.1"/>
    </source>
</evidence>
<protein>
    <submittedName>
        <fullName evidence="1">Uncharacterized protein</fullName>
    </submittedName>
</protein>
<sequence length="122" mass="14033">MWTLWLIRNQRVFNNSKIRLEGVVKLVKVRSQEWALERNIILEEAAIWWDTNPTSVVARSRDLKVERLFVCDCDLICFIDGACKSYDMGIVKSGIRGVIKDRDGHTKLIFSGPCSVENVFDS</sequence>
<comment type="caution">
    <text evidence="1">The sequence shown here is derived from an EMBL/GenBank/DDBJ whole genome shotgun (WGS) entry which is preliminary data.</text>
</comment>
<dbReference type="EMBL" id="JAUIZM010000011">
    <property type="protein sequence ID" value="KAK1354848.1"/>
    <property type="molecule type" value="Genomic_DNA"/>
</dbReference>
<organism evidence="1 2">
    <name type="scientific">Heracleum sosnowskyi</name>
    <dbReference type="NCBI Taxonomy" id="360622"/>
    <lineage>
        <taxon>Eukaryota</taxon>
        <taxon>Viridiplantae</taxon>
        <taxon>Streptophyta</taxon>
        <taxon>Embryophyta</taxon>
        <taxon>Tracheophyta</taxon>
        <taxon>Spermatophyta</taxon>
        <taxon>Magnoliopsida</taxon>
        <taxon>eudicotyledons</taxon>
        <taxon>Gunneridae</taxon>
        <taxon>Pentapetalae</taxon>
        <taxon>asterids</taxon>
        <taxon>campanulids</taxon>
        <taxon>Apiales</taxon>
        <taxon>Apiaceae</taxon>
        <taxon>Apioideae</taxon>
        <taxon>apioid superclade</taxon>
        <taxon>Tordylieae</taxon>
        <taxon>Tordyliinae</taxon>
        <taxon>Heracleum</taxon>
    </lineage>
</organism>
<gene>
    <name evidence="1" type="ORF">POM88_048104</name>
</gene>
<proteinExistence type="predicted"/>
<dbReference type="AlphaFoldDB" id="A0AAD8GUQ0"/>
<keyword evidence="2" id="KW-1185">Reference proteome</keyword>
<evidence type="ECO:0000313" key="2">
    <source>
        <dbReference type="Proteomes" id="UP001237642"/>
    </source>
</evidence>
<reference evidence="1" key="2">
    <citation type="submission" date="2023-05" db="EMBL/GenBank/DDBJ databases">
        <authorList>
            <person name="Schelkunov M.I."/>
        </authorList>
    </citation>
    <scope>NUCLEOTIDE SEQUENCE</scope>
    <source>
        <strain evidence="1">Hsosn_3</strain>
        <tissue evidence="1">Leaf</tissue>
    </source>
</reference>
<name>A0AAD8GUQ0_9APIA</name>